<proteinExistence type="predicted"/>
<organism evidence="1 2">
    <name type="scientific">Hucho hucho</name>
    <name type="common">huchen</name>
    <dbReference type="NCBI Taxonomy" id="62062"/>
    <lineage>
        <taxon>Eukaryota</taxon>
        <taxon>Metazoa</taxon>
        <taxon>Chordata</taxon>
        <taxon>Craniata</taxon>
        <taxon>Vertebrata</taxon>
        <taxon>Euteleostomi</taxon>
        <taxon>Actinopterygii</taxon>
        <taxon>Neopterygii</taxon>
        <taxon>Teleostei</taxon>
        <taxon>Protacanthopterygii</taxon>
        <taxon>Salmoniformes</taxon>
        <taxon>Salmonidae</taxon>
        <taxon>Salmoninae</taxon>
        <taxon>Hucho</taxon>
    </lineage>
</organism>
<sequence>MITKPAGSPDVHELIISKEEFERKERNKEDIYSGFIRNRKMGDSSHVRDDEERFLHGLIAEEVGKDSFTAVVVTGVQPEHITFLKQDFHLWTRELAHLYHYYIHGLNGNDMKASNRNSDCVSNIDIQVRWSLYLNNHVIVILW</sequence>
<dbReference type="GeneTree" id="ENSGT00390000006950"/>
<name>A0A4W5NWN2_9TELE</name>
<protein>
    <submittedName>
        <fullName evidence="1">Uncharacterized protein</fullName>
    </submittedName>
</protein>
<dbReference type="PANTHER" id="PTHR22640">
    <property type="entry name" value="STRUCTURAL MAINTENANCE OF CHROMOSOMES FLEXIBLE HINGE DOMAIN-CONTAINING PROTEIN 1"/>
    <property type="match status" value="1"/>
</dbReference>
<evidence type="ECO:0000313" key="1">
    <source>
        <dbReference type="Ensembl" id="ENSHHUP00000056701.1"/>
    </source>
</evidence>
<reference evidence="1" key="3">
    <citation type="submission" date="2025-09" db="UniProtKB">
        <authorList>
            <consortium name="Ensembl"/>
        </authorList>
    </citation>
    <scope>IDENTIFICATION</scope>
</reference>
<reference evidence="2" key="1">
    <citation type="submission" date="2018-06" db="EMBL/GenBank/DDBJ databases">
        <title>Genome assembly of Danube salmon.</title>
        <authorList>
            <person name="Macqueen D.J."/>
            <person name="Gundappa M.K."/>
        </authorList>
    </citation>
    <scope>NUCLEOTIDE SEQUENCE [LARGE SCALE GENOMIC DNA]</scope>
</reference>
<reference evidence="1" key="2">
    <citation type="submission" date="2025-08" db="UniProtKB">
        <authorList>
            <consortium name="Ensembl"/>
        </authorList>
    </citation>
    <scope>IDENTIFICATION</scope>
</reference>
<dbReference type="GO" id="GO:0006302">
    <property type="term" value="P:double-strand break repair"/>
    <property type="evidence" value="ECO:0007669"/>
    <property type="project" value="InterPro"/>
</dbReference>
<keyword evidence="2" id="KW-1185">Reference proteome</keyword>
<dbReference type="Ensembl" id="ENSHHUT00000058656.1">
    <property type="protein sequence ID" value="ENSHHUP00000056701.1"/>
    <property type="gene ID" value="ENSHHUG00000033829.1"/>
</dbReference>
<dbReference type="Proteomes" id="UP000314982">
    <property type="component" value="Unassembled WGS sequence"/>
</dbReference>
<evidence type="ECO:0000313" key="2">
    <source>
        <dbReference type="Proteomes" id="UP000314982"/>
    </source>
</evidence>
<dbReference type="InterPro" id="IPR038892">
    <property type="entry name" value="SMCHD1"/>
</dbReference>
<accession>A0A4W5NWN2</accession>
<dbReference type="AlphaFoldDB" id="A0A4W5NWN2"/>
<dbReference type="PANTHER" id="PTHR22640:SF2">
    <property type="entry name" value="STRUCTURAL MAINTENANCE OF CHROMOSOMES FLEXIBLE HINGE DOMAIN-CONTAINING PROTEIN 1"/>
    <property type="match status" value="1"/>
</dbReference>